<feature type="transmembrane region" description="Helical" evidence="2">
    <location>
        <begin position="58"/>
        <end position="82"/>
    </location>
</feature>
<feature type="transmembrane region" description="Helical" evidence="2">
    <location>
        <begin position="349"/>
        <end position="368"/>
    </location>
</feature>
<dbReference type="GO" id="GO:0005886">
    <property type="term" value="C:plasma membrane"/>
    <property type="evidence" value="ECO:0007669"/>
    <property type="project" value="TreeGrafter"/>
</dbReference>
<evidence type="ECO:0000256" key="2">
    <source>
        <dbReference type="SAM" id="Phobius"/>
    </source>
</evidence>
<dbReference type="SMART" id="SM00014">
    <property type="entry name" value="acidPPc"/>
    <property type="match status" value="1"/>
</dbReference>
<dbReference type="SUPFAM" id="SSF48317">
    <property type="entry name" value="Acid phosphatase/Vanadium-dependent haloperoxidase"/>
    <property type="match status" value="1"/>
</dbReference>
<feature type="transmembrane region" description="Helical" evidence="2">
    <location>
        <begin position="217"/>
        <end position="239"/>
    </location>
</feature>
<evidence type="ECO:0000313" key="5">
    <source>
        <dbReference type="Proteomes" id="UP000520011"/>
    </source>
</evidence>
<dbReference type="InterPro" id="IPR036938">
    <property type="entry name" value="PAP2/HPO_sf"/>
</dbReference>
<feature type="transmembrane region" description="Helical" evidence="2">
    <location>
        <begin position="388"/>
        <end position="409"/>
    </location>
</feature>
<feature type="transmembrane region" description="Helical" evidence="2">
    <location>
        <begin position="421"/>
        <end position="442"/>
    </location>
</feature>
<organism evidence="4 5">
    <name type="scientific">Anoxybacteroides tepidamans</name>
    <dbReference type="NCBI Taxonomy" id="265948"/>
    <lineage>
        <taxon>Bacteria</taxon>
        <taxon>Bacillati</taxon>
        <taxon>Bacillota</taxon>
        <taxon>Bacilli</taxon>
        <taxon>Bacillales</taxon>
        <taxon>Anoxybacillaceae</taxon>
        <taxon>Anoxybacteroides</taxon>
    </lineage>
</organism>
<keyword evidence="5" id="KW-1185">Reference proteome</keyword>
<keyword evidence="2" id="KW-0812">Transmembrane</keyword>
<feature type="transmembrane region" description="Helical" evidence="2">
    <location>
        <begin position="266"/>
        <end position="286"/>
    </location>
</feature>
<keyword evidence="2" id="KW-0472">Membrane</keyword>
<feature type="transmembrane region" description="Helical" evidence="2">
    <location>
        <begin position="323"/>
        <end position="342"/>
    </location>
</feature>
<dbReference type="InterPro" id="IPR051311">
    <property type="entry name" value="DedA_domain"/>
</dbReference>
<dbReference type="CDD" id="cd03392">
    <property type="entry name" value="PAP2_like_2"/>
    <property type="match status" value="1"/>
</dbReference>
<dbReference type="Proteomes" id="UP000520011">
    <property type="component" value="Unassembled WGS sequence"/>
</dbReference>
<evidence type="ECO:0000256" key="1">
    <source>
        <dbReference type="ARBA" id="ARBA00010792"/>
    </source>
</evidence>
<feature type="domain" description="Phosphatidic acid phosphatase type 2/haloperoxidase" evidence="3">
    <location>
        <begin position="351"/>
        <end position="463"/>
    </location>
</feature>
<proteinExistence type="inferred from homology"/>
<dbReference type="InterPro" id="IPR032816">
    <property type="entry name" value="VTT_dom"/>
</dbReference>
<feature type="transmembrane region" description="Helical" evidence="2">
    <location>
        <begin position="94"/>
        <end position="117"/>
    </location>
</feature>
<dbReference type="PANTHER" id="PTHR42709:SF9">
    <property type="entry name" value="ALKALINE PHOSPHATASE LIKE PROTEIN"/>
    <property type="match status" value="1"/>
</dbReference>
<protein>
    <submittedName>
        <fullName evidence="4">Membrane protein DedA with SNARE-associated domain</fullName>
    </submittedName>
</protein>
<reference evidence="4 5" key="1">
    <citation type="submission" date="2020-08" db="EMBL/GenBank/DDBJ databases">
        <title>Genomic Encyclopedia of Type Strains, Phase IV (KMG-IV): sequencing the most valuable type-strain genomes for metagenomic binning, comparative biology and taxonomic classification.</title>
        <authorList>
            <person name="Goeker M."/>
        </authorList>
    </citation>
    <scope>NUCLEOTIDE SEQUENCE [LARGE SCALE GENOMIC DNA]</scope>
    <source>
        <strain evidence="4 5">DSM 16325</strain>
    </source>
</reference>
<dbReference type="InterPro" id="IPR000326">
    <property type="entry name" value="PAP2/HPO"/>
</dbReference>
<dbReference type="Pfam" id="PF09335">
    <property type="entry name" value="VTT_dom"/>
    <property type="match status" value="1"/>
</dbReference>
<dbReference type="Pfam" id="PF01569">
    <property type="entry name" value="PAP2"/>
    <property type="match status" value="1"/>
</dbReference>
<comment type="caution">
    <text evidence="4">The sequence shown here is derived from an EMBL/GenBank/DDBJ whole genome shotgun (WGS) entry which is preliminary data.</text>
</comment>
<comment type="similarity">
    <text evidence="1">Belongs to the DedA family.</text>
</comment>
<dbReference type="Gene3D" id="1.20.144.10">
    <property type="entry name" value="Phosphatidic acid phosphatase type 2/haloperoxidase"/>
    <property type="match status" value="1"/>
</dbReference>
<sequence>MESYVEISTTICLSNLDRFSIAIQSKKESIIKVLGNNNGKSFGGEKNLGFVTAWVDQYGYMVLFFALMLELIALPVPGEVLMSYSGFLVSQGRLHWLASILFAGIGGSIGMTVAYLVGYKLGTPFFYKYGRRFHLGPDRLEKISRWFSKYGNKMLIIGYFIPGVRHITGYFAGITRIPFRSYALYAYLGAFIWTSTFISLGKILGPKWAEFHGSIKKYLIMIGIVAAAVLAIVYFYRVYKQQILDAERSVLERLLERLHSLGRVKFLIAGAATFFFVFFILMLGLIQDYLGNEFSRFDQIGTFLVHAVFEETWTPWMKKVSLLSSYKVLIPIIVLTLCWIWIKEKDRWLEIGFLFFVAIGGEILDEGLRRIFHRIGPASTLTAEKLPYTFPSEQSLIVLTVFGFIFFLLARHSQKTWIRTLLPSVVLAAAILVGLSRVYLGVQYPSDVVAGYVFGGVWLSLNIVLLEIFRQLQKV</sequence>
<name>A0A7W8IT62_9BACL</name>
<evidence type="ECO:0000313" key="4">
    <source>
        <dbReference type="EMBL" id="MBB5326228.1"/>
    </source>
</evidence>
<dbReference type="AlphaFoldDB" id="A0A7W8IT62"/>
<dbReference type="PANTHER" id="PTHR42709">
    <property type="entry name" value="ALKALINE PHOSPHATASE LIKE PROTEIN"/>
    <property type="match status" value="1"/>
</dbReference>
<feature type="transmembrane region" description="Helical" evidence="2">
    <location>
        <begin position="448"/>
        <end position="469"/>
    </location>
</feature>
<dbReference type="RefSeq" id="WP_246364293.1">
    <property type="nucleotide sequence ID" value="NZ_JACHEP010000032.1"/>
</dbReference>
<evidence type="ECO:0000259" key="3">
    <source>
        <dbReference type="SMART" id="SM00014"/>
    </source>
</evidence>
<gene>
    <name evidence="4" type="ORF">HNQ34_003347</name>
</gene>
<feature type="transmembrane region" description="Helical" evidence="2">
    <location>
        <begin position="184"/>
        <end position="205"/>
    </location>
</feature>
<dbReference type="EMBL" id="JACHEP010000032">
    <property type="protein sequence ID" value="MBB5326228.1"/>
    <property type="molecule type" value="Genomic_DNA"/>
</dbReference>
<accession>A0A7W8IT62</accession>
<keyword evidence="2" id="KW-1133">Transmembrane helix</keyword>